<name>A0A1W6MUE3_9HYPH</name>
<dbReference type="GO" id="GO:0046872">
    <property type="term" value="F:metal ion binding"/>
    <property type="evidence" value="ECO:0007669"/>
    <property type="project" value="UniProtKB-KW"/>
</dbReference>
<evidence type="ECO:0000313" key="6">
    <source>
        <dbReference type="Proteomes" id="UP000193978"/>
    </source>
</evidence>
<dbReference type="NCBIfam" id="TIGR00685">
    <property type="entry name" value="T6PP"/>
    <property type="match status" value="1"/>
</dbReference>
<evidence type="ECO:0000256" key="1">
    <source>
        <dbReference type="ARBA" id="ARBA00005199"/>
    </source>
</evidence>
<dbReference type="Gene3D" id="3.30.70.1020">
    <property type="entry name" value="Trehalose-6-phosphate phosphatase related protein, domain 2"/>
    <property type="match status" value="1"/>
</dbReference>
<protein>
    <recommendedName>
        <fullName evidence="4">Trehalose 6-phosphate phosphatase</fullName>
        <ecNumber evidence="4">3.1.3.12</ecNumber>
    </recommendedName>
</protein>
<dbReference type="Pfam" id="PF02358">
    <property type="entry name" value="Trehalose_PPase"/>
    <property type="match status" value="1"/>
</dbReference>
<dbReference type="EMBL" id="CP019948">
    <property type="protein sequence ID" value="ARN81230.1"/>
    <property type="molecule type" value="Genomic_DNA"/>
</dbReference>
<dbReference type="InterPro" id="IPR006379">
    <property type="entry name" value="HAD-SF_hydro_IIB"/>
</dbReference>
<dbReference type="UniPathway" id="UPA00299"/>
<dbReference type="SUPFAM" id="SSF56784">
    <property type="entry name" value="HAD-like"/>
    <property type="match status" value="1"/>
</dbReference>
<dbReference type="PANTHER" id="PTHR43768">
    <property type="entry name" value="TREHALOSE 6-PHOSPHATE PHOSPHATASE"/>
    <property type="match status" value="1"/>
</dbReference>
<dbReference type="AlphaFoldDB" id="A0A1W6MUE3"/>
<dbReference type="CDD" id="cd01627">
    <property type="entry name" value="HAD_TPP"/>
    <property type="match status" value="1"/>
</dbReference>
<keyword evidence="3 4" id="KW-0378">Hydrolase</keyword>
<dbReference type="PANTHER" id="PTHR43768:SF3">
    <property type="entry name" value="TREHALOSE 6-PHOSPHATE PHOSPHATASE"/>
    <property type="match status" value="1"/>
</dbReference>
<comment type="catalytic activity">
    <reaction evidence="4">
        <text>alpha,alpha-trehalose 6-phosphate + H2O = alpha,alpha-trehalose + phosphate</text>
        <dbReference type="Rhea" id="RHEA:23420"/>
        <dbReference type="ChEBI" id="CHEBI:15377"/>
        <dbReference type="ChEBI" id="CHEBI:16551"/>
        <dbReference type="ChEBI" id="CHEBI:43474"/>
        <dbReference type="ChEBI" id="CHEBI:58429"/>
        <dbReference type="EC" id="3.1.3.12"/>
    </reaction>
</comment>
<dbReference type="Proteomes" id="UP000193978">
    <property type="component" value="Chromosome"/>
</dbReference>
<gene>
    <name evidence="5" type="ORF">B1812_09215</name>
</gene>
<evidence type="ECO:0000256" key="4">
    <source>
        <dbReference type="RuleBase" id="RU361117"/>
    </source>
</evidence>
<sequence length="247" mass="26785">MLPSIDALKTHAIFLDLDGTLVEIAEHPDAVRVHPTTLRLLEALNDESSGALAVISGRELSAIDRLLHPLKLPAAGVHGLERRDASGVLHTAPSAQAPPISFVFEKILGDETGVVIERKPGGVAVHYRLRPDLERRCCQIVKEIVGQRKDLRLIHGKMVFEILQKGADKGSVINAFLGEPPFQGRVPIFAGDDVTDEAGFAAVNSHGGISIKVGGQETDARFRAKNVQELEAWLRDLIENARGEQTP</sequence>
<dbReference type="Gene3D" id="3.40.50.1000">
    <property type="entry name" value="HAD superfamily/HAD-like"/>
    <property type="match status" value="1"/>
</dbReference>
<dbReference type="KEGG" id="mbry:B1812_09215"/>
<dbReference type="OrthoDB" id="9814913at2"/>
<dbReference type="EC" id="3.1.3.12" evidence="4"/>
<comment type="pathway">
    <text evidence="1 4">Glycan biosynthesis; trehalose biosynthesis.</text>
</comment>
<dbReference type="InterPro" id="IPR023214">
    <property type="entry name" value="HAD_sf"/>
</dbReference>
<dbReference type="GO" id="GO:0004805">
    <property type="term" value="F:trehalose-phosphatase activity"/>
    <property type="evidence" value="ECO:0007669"/>
    <property type="project" value="UniProtKB-EC"/>
</dbReference>
<dbReference type="GO" id="GO:0005992">
    <property type="term" value="P:trehalose biosynthetic process"/>
    <property type="evidence" value="ECO:0007669"/>
    <property type="project" value="UniProtKB-UniPathway"/>
</dbReference>
<dbReference type="InterPro" id="IPR044651">
    <property type="entry name" value="OTSB-like"/>
</dbReference>
<reference evidence="5 6" key="1">
    <citation type="submission" date="2017-02" db="EMBL/GenBank/DDBJ databases">
        <authorList>
            <person name="Peterson S.W."/>
        </authorList>
    </citation>
    <scope>NUCLEOTIDE SEQUENCE [LARGE SCALE GENOMIC DNA]</scope>
    <source>
        <strain evidence="5 6">S285</strain>
    </source>
</reference>
<comment type="similarity">
    <text evidence="2 4">Belongs to the trehalose phosphatase family.</text>
</comment>
<keyword evidence="4" id="KW-0460">Magnesium</keyword>
<evidence type="ECO:0000313" key="5">
    <source>
        <dbReference type="EMBL" id="ARN81230.1"/>
    </source>
</evidence>
<dbReference type="STRING" id="655015.B1812_09215"/>
<dbReference type="InterPro" id="IPR036412">
    <property type="entry name" value="HAD-like_sf"/>
</dbReference>
<accession>A0A1W6MUE3</accession>
<comment type="function">
    <text evidence="4">Removes the phosphate from trehalose 6-phosphate to produce free trehalose.</text>
</comment>
<evidence type="ECO:0000256" key="3">
    <source>
        <dbReference type="ARBA" id="ARBA00022801"/>
    </source>
</evidence>
<keyword evidence="4" id="KW-0479">Metal-binding</keyword>
<dbReference type="RefSeq" id="WP_085771322.1">
    <property type="nucleotide sequence ID" value="NZ_AP027149.1"/>
</dbReference>
<comment type="cofactor">
    <cofactor evidence="4">
        <name>Mg(2+)</name>
        <dbReference type="ChEBI" id="CHEBI:18420"/>
    </cofactor>
</comment>
<keyword evidence="6" id="KW-1185">Reference proteome</keyword>
<organism evidence="5 6">
    <name type="scientific">Methylocystis bryophila</name>
    <dbReference type="NCBI Taxonomy" id="655015"/>
    <lineage>
        <taxon>Bacteria</taxon>
        <taxon>Pseudomonadati</taxon>
        <taxon>Pseudomonadota</taxon>
        <taxon>Alphaproteobacteria</taxon>
        <taxon>Hyphomicrobiales</taxon>
        <taxon>Methylocystaceae</taxon>
        <taxon>Methylocystis</taxon>
    </lineage>
</organism>
<evidence type="ECO:0000256" key="2">
    <source>
        <dbReference type="ARBA" id="ARBA00008770"/>
    </source>
</evidence>
<dbReference type="NCBIfam" id="TIGR01484">
    <property type="entry name" value="HAD-SF-IIB"/>
    <property type="match status" value="1"/>
</dbReference>
<dbReference type="InterPro" id="IPR003337">
    <property type="entry name" value="Trehalose_PPase"/>
</dbReference>
<proteinExistence type="inferred from homology"/>